<dbReference type="PANTHER" id="PTHR11748">
    <property type="entry name" value="D-LACTATE DEHYDROGENASE"/>
    <property type="match status" value="1"/>
</dbReference>
<evidence type="ECO:0000256" key="6">
    <source>
        <dbReference type="ARBA" id="ARBA00023004"/>
    </source>
</evidence>
<dbReference type="Gene3D" id="1.10.45.10">
    <property type="entry name" value="Vanillyl-alcohol Oxidase, Chain A, domain 4"/>
    <property type="match status" value="1"/>
</dbReference>
<dbReference type="EMBL" id="JAGEOK010000016">
    <property type="protein sequence ID" value="MBO2440741.1"/>
    <property type="molecule type" value="Genomic_DNA"/>
</dbReference>
<dbReference type="Pfam" id="PF02754">
    <property type="entry name" value="CCG"/>
    <property type="match status" value="1"/>
</dbReference>
<dbReference type="InterPro" id="IPR036318">
    <property type="entry name" value="FAD-bd_PCMH-like_sf"/>
</dbReference>
<feature type="domain" description="FAD-binding PCMH-type" evidence="9">
    <location>
        <begin position="69"/>
        <end position="297"/>
    </location>
</feature>
<organism evidence="10 11">
    <name type="scientific">Actinomadura nitritigenes</name>
    <dbReference type="NCBI Taxonomy" id="134602"/>
    <lineage>
        <taxon>Bacteria</taxon>
        <taxon>Bacillati</taxon>
        <taxon>Actinomycetota</taxon>
        <taxon>Actinomycetes</taxon>
        <taxon>Streptosporangiales</taxon>
        <taxon>Thermomonosporaceae</taxon>
        <taxon>Actinomadura</taxon>
    </lineage>
</organism>
<name>A0ABS3R3A0_9ACTN</name>
<keyword evidence="4" id="KW-0274">FAD</keyword>
<reference evidence="10 11" key="1">
    <citation type="submission" date="2021-03" db="EMBL/GenBank/DDBJ databases">
        <authorList>
            <person name="Kanchanasin P."/>
            <person name="Saeng-In P."/>
            <person name="Phongsopitanun W."/>
            <person name="Yuki M."/>
            <person name="Kudo T."/>
            <person name="Ohkuma M."/>
            <person name="Tanasupawat S."/>
        </authorList>
    </citation>
    <scope>NUCLEOTIDE SEQUENCE [LARGE SCALE GENOMIC DNA]</scope>
    <source>
        <strain evidence="10 11">L46</strain>
    </source>
</reference>
<dbReference type="Gene3D" id="3.30.465.10">
    <property type="match status" value="1"/>
</dbReference>
<dbReference type="InterPro" id="IPR016164">
    <property type="entry name" value="FAD-linked_Oxase-like_C"/>
</dbReference>
<evidence type="ECO:0000259" key="9">
    <source>
        <dbReference type="PROSITE" id="PS51387"/>
    </source>
</evidence>
<comment type="caution">
    <text evidence="10">The sequence shown here is derived from an EMBL/GenBank/DDBJ whole genome shotgun (WGS) entry which is preliminary data.</text>
</comment>
<evidence type="ECO:0000256" key="5">
    <source>
        <dbReference type="ARBA" id="ARBA00023002"/>
    </source>
</evidence>
<dbReference type="Gene3D" id="3.30.70.2740">
    <property type="match status" value="1"/>
</dbReference>
<dbReference type="InterPro" id="IPR004113">
    <property type="entry name" value="FAD-bd_oxidored_4_C"/>
</dbReference>
<dbReference type="SUPFAM" id="SSF55103">
    <property type="entry name" value="FAD-linked oxidases, C-terminal domain"/>
    <property type="match status" value="1"/>
</dbReference>
<dbReference type="InterPro" id="IPR004017">
    <property type="entry name" value="Cys_rich_dom"/>
</dbReference>
<dbReference type="PROSITE" id="PS51387">
    <property type="entry name" value="FAD_PCMH"/>
    <property type="match status" value="1"/>
</dbReference>
<dbReference type="InterPro" id="IPR016169">
    <property type="entry name" value="FAD-bd_PCMH_sub2"/>
</dbReference>
<dbReference type="Pfam" id="PF13183">
    <property type="entry name" value="Fer4_8"/>
    <property type="match status" value="1"/>
</dbReference>
<dbReference type="InterPro" id="IPR016167">
    <property type="entry name" value="FAD-bd_PCMH_sub1"/>
</dbReference>
<accession>A0ABS3R3A0</accession>
<keyword evidence="2" id="KW-0285">Flavoprotein</keyword>
<feature type="region of interest" description="Disordered" evidence="8">
    <location>
        <begin position="1"/>
        <end position="37"/>
    </location>
</feature>
<keyword evidence="6" id="KW-0408">Iron</keyword>
<keyword evidence="7" id="KW-0411">Iron-sulfur</keyword>
<dbReference type="Proteomes" id="UP000666915">
    <property type="component" value="Unassembled WGS sequence"/>
</dbReference>
<sequence>MSVSAERLRQVGKLGHGERARRGGTGQGPGGDGERGTAALRRDLADRVDGEVRFDPGSRAAYAHDSSNYQQPPIGVVVPRTVEAGAEAVAVCAEHDVPVLSRGGGTSLAGQCCNTAVVIDWSKYCRDLVSVDPERRTAIVEPGACLDDLNEALSEHRLMVGPKPSTHDTCTIGGMIGNNSCGASAQAYGKMVDSVVRLEVLTYDGVRMWVGPTSDEEYERIQAEGGRPAEIYRALRALRDDGMELIRTRYPDIPRRVSGYNLDSLLPEKGFDVGRALVGSESTLVTVLRAEICLVPVPPFESLAVLGYDDIFAAGDAVKRVLPSEPLALEGMDDTLLDLARQDKLAGPAVLKDMPEGSGWLMVRFGGDTKEEADRRAHDLIERLENEPDPPHCTFVHDPALEERLWKVREAGLGATAYPPGHPDTHEGWEDSAVPPERLGDYLRDFQRLIDEFGYGPVALYGHFGQGCVHTRIPFDLEDEKGTGNYRRFIERAARLVVDYGGSLSGEHGDGQSRGELLPLMFGDEVVRLFGRFKAIFDPRGKMNPGKVVHPYRLDDNLDHLGYDPAEPRTHFSYPDDKHRFTHAAARCVGIGKCRASSGGVMCPSYRATGEEEHSTRGRARILMEMMRGMPQDGTPDPSVPGPGGAAVITDGWRSDDVRDALDLCLACKGCRSDCPVNVDMATYKAEFLSHHYAGRIRPPAHYTMGWLPLWAKMASVAPGAANTALNVPGLDRVIKRLGGIAPQREMPRFAAERFTDWFKRRPARTGGRRVVLWPDTFTNNFHPHIAKAAVRVLEASGYQVEVPPVPMCCGLTWISTGQLGVAARVLRRTVGALAPRLREGIPVVGLEPSCTAVFRADAPELMEGDRVEDDVKRLRDQTRTLAELLDEHQEESGGPSPGASHDVVAGLDRPKVRAIAQPHCHQHAVMGFGTDERVLARAGVEVETLDVGCCGLAGNFGFENGHYEVSTKIAEQGVWPAVEDAGPGTTVLADGFSCRTQIEAGTDARPRHLAELLADLLPDDAGRP</sequence>
<dbReference type="Pfam" id="PF01565">
    <property type="entry name" value="FAD_binding_4"/>
    <property type="match status" value="1"/>
</dbReference>
<gene>
    <name evidence="10" type="ORF">J4557_24755</name>
</gene>
<comment type="cofactor">
    <cofactor evidence="1">
        <name>FAD</name>
        <dbReference type="ChEBI" id="CHEBI:57692"/>
    </cofactor>
</comment>
<dbReference type="PROSITE" id="PS00198">
    <property type="entry name" value="4FE4S_FER_1"/>
    <property type="match status" value="1"/>
</dbReference>
<dbReference type="Gene3D" id="3.30.43.10">
    <property type="entry name" value="Uridine Diphospho-n-acetylenolpyruvylglucosamine Reductase, domain 2"/>
    <property type="match status" value="1"/>
</dbReference>
<evidence type="ECO:0000256" key="1">
    <source>
        <dbReference type="ARBA" id="ARBA00001974"/>
    </source>
</evidence>
<keyword evidence="3" id="KW-0479">Metal-binding</keyword>
<evidence type="ECO:0000256" key="8">
    <source>
        <dbReference type="SAM" id="MobiDB-lite"/>
    </source>
</evidence>
<evidence type="ECO:0000256" key="2">
    <source>
        <dbReference type="ARBA" id="ARBA00022630"/>
    </source>
</evidence>
<dbReference type="PANTHER" id="PTHR11748:SF119">
    <property type="entry name" value="D-2-HYDROXYGLUTARATE DEHYDROGENASE"/>
    <property type="match status" value="1"/>
</dbReference>
<dbReference type="Pfam" id="PF02913">
    <property type="entry name" value="FAD-oxidase_C"/>
    <property type="match status" value="1"/>
</dbReference>
<evidence type="ECO:0000256" key="4">
    <source>
        <dbReference type="ARBA" id="ARBA00022827"/>
    </source>
</evidence>
<keyword evidence="5" id="KW-0560">Oxidoreductase</keyword>
<evidence type="ECO:0000313" key="11">
    <source>
        <dbReference type="Proteomes" id="UP000666915"/>
    </source>
</evidence>
<dbReference type="SUPFAM" id="SSF46548">
    <property type="entry name" value="alpha-helical ferredoxin"/>
    <property type="match status" value="1"/>
</dbReference>
<dbReference type="SUPFAM" id="SSF56176">
    <property type="entry name" value="FAD-binding/transporter-associated domain-like"/>
    <property type="match status" value="1"/>
</dbReference>
<evidence type="ECO:0000256" key="3">
    <source>
        <dbReference type="ARBA" id="ARBA00022723"/>
    </source>
</evidence>
<evidence type="ECO:0000256" key="7">
    <source>
        <dbReference type="ARBA" id="ARBA00023014"/>
    </source>
</evidence>
<dbReference type="InterPro" id="IPR006094">
    <property type="entry name" value="Oxid_FAD_bind_N"/>
</dbReference>
<dbReference type="InterPro" id="IPR016166">
    <property type="entry name" value="FAD-bd_PCMH"/>
</dbReference>
<protein>
    <submittedName>
        <fullName evidence="10">FAD-binding protein</fullName>
    </submittedName>
</protein>
<proteinExistence type="predicted"/>
<dbReference type="InterPro" id="IPR017900">
    <property type="entry name" value="4Fe4S_Fe_S_CS"/>
</dbReference>
<dbReference type="InterPro" id="IPR016171">
    <property type="entry name" value="Vanillyl_alc_oxidase_C-sub2"/>
</dbReference>
<evidence type="ECO:0000313" key="10">
    <source>
        <dbReference type="EMBL" id="MBO2440741.1"/>
    </source>
</evidence>
<keyword evidence="11" id="KW-1185">Reference proteome</keyword>
<dbReference type="InterPro" id="IPR017896">
    <property type="entry name" value="4Fe4S_Fe-S-bd"/>
</dbReference>